<evidence type="ECO:0000313" key="3">
    <source>
        <dbReference type="Proteomes" id="UP001222770"/>
    </source>
</evidence>
<feature type="chain" id="PRO_5046822791" evidence="1">
    <location>
        <begin position="21"/>
        <end position="165"/>
    </location>
</feature>
<dbReference type="Pfam" id="PF14352">
    <property type="entry name" value="DUF4402"/>
    <property type="match status" value="1"/>
</dbReference>
<organism evidence="2 3">
    <name type="scientific">Novosphingobium cyanobacteriorum</name>
    <dbReference type="NCBI Taxonomy" id="3024215"/>
    <lineage>
        <taxon>Bacteria</taxon>
        <taxon>Pseudomonadati</taxon>
        <taxon>Pseudomonadota</taxon>
        <taxon>Alphaproteobacteria</taxon>
        <taxon>Sphingomonadales</taxon>
        <taxon>Sphingomonadaceae</taxon>
        <taxon>Novosphingobium</taxon>
    </lineage>
</organism>
<name>A0ABT6CL19_9SPHN</name>
<accession>A0ABT6CL19</accession>
<sequence length="165" mass="16520">MRTIFAAMALVLLTAGQAQAGSGDRSTRSGSATARVVAPLVLVHNNGFVLRFGRFTAASAGTVTVPNTGAATTSGGVTFVTGSTTATDRFTAFGDPNRLIGITTGAGAVSAGSNAMTFTTVPMLPAGYIPFTGSGYFTVGGTLNVNAGQTPGSYTGSYTVNVTYN</sequence>
<keyword evidence="3" id="KW-1185">Reference proteome</keyword>
<dbReference type="EMBL" id="JAROCY010000015">
    <property type="protein sequence ID" value="MDF8334618.1"/>
    <property type="molecule type" value="Genomic_DNA"/>
</dbReference>
<evidence type="ECO:0000313" key="2">
    <source>
        <dbReference type="EMBL" id="MDF8334618.1"/>
    </source>
</evidence>
<comment type="caution">
    <text evidence="2">The sequence shown here is derived from an EMBL/GenBank/DDBJ whole genome shotgun (WGS) entry which is preliminary data.</text>
</comment>
<feature type="signal peptide" evidence="1">
    <location>
        <begin position="1"/>
        <end position="20"/>
    </location>
</feature>
<proteinExistence type="predicted"/>
<dbReference type="RefSeq" id="WP_277279393.1">
    <property type="nucleotide sequence ID" value="NZ_JAROCY010000015.1"/>
</dbReference>
<evidence type="ECO:0000256" key="1">
    <source>
        <dbReference type="SAM" id="SignalP"/>
    </source>
</evidence>
<keyword evidence="1" id="KW-0732">Signal</keyword>
<protein>
    <submittedName>
        <fullName evidence="2">DUF4402 domain-containing protein</fullName>
    </submittedName>
</protein>
<dbReference type="Proteomes" id="UP001222770">
    <property type="component" value="Unassembled WGS sequence"/>
</dbReference>
<gene>
    <name evidence="2" type="ORF">POM99_15525</name>
</gene>
<reference evidence="2 3" key="1">
    <citation type="submission" date="2023-03" db="EMBL/GenBank/DDBJ databases">
        <title>Novosphingobium cyanobacteriorum sp. nov., isolated from a eutrophic reservoir during the Microcystis bloom period.</title>
        <authorList>
            <person name="Kang M."/>
            <person name="Le V."/>
            <person name="Ko S.-R."/>
            <person name="Lee S.-A."/>
            <person name="Ahn C.-Y."/>
        </authorList>
    </citation>
    <scope>NUCLEOTIDE SEQUENCE [LARGE SCALE GENOMIC DNA]</scope>
    <source>
        <strain evidence="2 3">HBC54</strain>
    </source>
</reference>
<dbReference type="InterPro" id="IPR025514">
    <property type="entry name" value="DUF4402"/>
</dbReference>